<dbReference type="CDD" id="cd00081">
    <property type="entry name" value="Hint"/>
    <property type="match status" value="2"/>
</dbReference>
<dbReference type="InterPro" id="IPR036844">
    <property type="entry name" value="Hint_dom_sf"/>
</dbReference>
<accession>A0A4R3N6I6</accession>
<keyword evidence="1" id="KW-0378">Hydrolase</keyword>
<evidence type="ECO:0000259" key="5">
    <source>
        <dbReference type="PROSITE" id="PS50819"/>
    </source>
</evidence>
<dbReference type="PROSITE" id="PS50818">
    <property type="entry name" value="INTEIN_C_TER"/>
    <property type="match status" value="1"/>
</dbReference>
<dbReference type="GO" id="GO:0008829">
    <property type="term" value="F:dCTP deaminase activity"/>
    <property type="evidence" value="ECO:0007669"/>
    <property type="project" value="InterPro"/>
</dbReference>
<dbReference type="InterPro" id="IPR004860">
    <property type="entry name" value="LAGLIDADG_dom"/>
</dbReference>
<evidence type="ECO:0000256" key="3">
    <source>
        <dbReference type="ARBA" id="ARBA00023000"/>
    </source>
</evidence>
<dbReference type="InterPro" id="IPR033704">
    <property type="entry name" value="dUTPase_trimeric"/>
</dbReference>
<dbReference type="InterPro" id="IPR003586">
    <property type="entry name" value="Hint_dom_C"/>
</dbReference>
<dbReference type="PRINTS" id="PR00379">
    <property type="entry name" value="INTEIN"/>
</dbReference>
<proteinExistence type="predicted"/>
<dbReference type="GO" id="GO:0016539">
    <property type="term" value="P:intein-mediated protein splicing"/>
    <property type="evidence" value="ECO:0007669"/>
    <property type="project" value="InterPro"/>
</dbReference>
<dbReference type="InterPro" id="IPR004042">
    <property type="entry name" value="Intein_endonuc_central"/>
</dbReference>
<dbReference type="PROSITE" id="PS50819">
    <property type="entry name" value="INTEIN_ENDONUCLEASE"/>
    <property type="match status" value="1"/>
</dbReference>
<evidence type="ECO:0000313" key="7">
    <source>
        <dbReference type="Proteomes" id="UP000295717"/>
    </source>
</evidence>
<dbReference type="Pfam" id="PF14890">
    <property type="entry name" value="Intein_splicing"/>
    <property type="match status" value="1"/>
</dbReference>
<dbReference type="AlphaFoldDB" id="A0A4R3N6I6"/>
<dbReference type="InterPro" id="IPR006142">
    <property type="entry name" value="INTEIN"/>
</dbReference>
<protein>
    <submittedName>
        <fullName evidence="6">Deoxycytidine triphosphate deaminase</fullName>
    </submittedName>
</protein>
<dbReference type="SUPFAM" id="SSF55608">
    <property type="entry name" value="Homing endonucleases"/>
    <property type="match status" value="1"/>
</dbReference>
<dbReference type="InterPro" id="IPR003587">
    <property type="entry name" value="Hint_dom_N"/>
</dbReference>
<dbReference type="InterPro" id="IPR011962">
    <property type="entry name" value="dCTP_deaminase"/>
</dbReference>
<keyword evidence="3" id="KW-0651">Protein splicing</keyword>
<dbReference type="NCBIfam" id="TIGR01443">
    <property type="entry name" value="intein_Cterm"/>
    <property type="match status" value="1"/>
</dbReference>
<dbReference type="PANTHER" id="PTHR42680:SF3">
    <property type="entry name" value="DCTP DEAMINASE"/>
    <property type="match status" value="1"/>
</dbReference>
<dbReference type="Proteomes" id="UP000295717">
    <property type="component" value="Unassembled WGS sequence"/>
</dbReference>
<feature type="domain" description="DOD-type homing endonuclease" evidence="5">
    <location>
        <begin position="220"/>
        <end position="343"/>
    </location>
</feature>
<organism evidence="6 7">
    <name type="scientific">Thiobaca trueperi</name>
    <dbReference type="NCBI Taxonomy" id="127458"/>
    <lineage>
        <taxon>Bacteria</taxon>
        <taxon>Pseudomonadati</taxon>
        <taxon>Pseudomonadota</taxon>
        <taxon>Gammaproteobacteria</taxon>
        <taxon>Chromatiales</taxon>
        <taxon>Chromatiaceae</taxon>
        <taxon>Thiobaca</taxon>
    </lineage>
</organism>
<dbReference type="InterPro" id="IPR027434">
    <property type="entry name" value="Homing_endonucl"/>
</dbReference>
<comment type="caution">
    <text evidence="6">The sequence shown here is derived from an EMBL/GenBank/DDBJ whole genome shotgun (WGS) entry which is preliminary data.</text>
</comment>
<evidence type="ECO:0000256" key="2">
    <source>
        <dbReference type="ARBA" id="ARBA00022813"/>
    </source>
</evidence>
<dbReference type="SUPFAM" id="SSF51283">
    <property type="entry name" value="dUTPase-like"/>
    <property type="match status" value="2"/>
</dbReference>
<dbReference type="SMART" id="SM00305">
    <property type="entry name" value="HintC"/>
    <property type="match status" value="1"/>
</dbReference>
<dbReference type="GO" id="GO:0006229">
    <property type="term" value="P:dUTP biosynthetic process"/>
    <property type="evidence" value="ECO:0007669"/>
    <property type="project" value="InterPro"/>
</dbReference>
<dbReference type="InterPro" id="IPR030934">
    <property type="entry name" value="Intein_C"/>
</dbReference>
<reference evidence="6 7" key="1">
    <citation type="submission" date="2019-03" db="EMBL/GenBank/DDBJ databases">
        <title>Genomic Encyclopedia of Type Strains, Phase IV (KMG-IV): sequencing the most valuable type-strain genomes for metagenomic binning, comparative biology and taxonomic classification.</title>
        <authorList>
            <person name="Goeker M."/>
        </authorList>
    </citation>
    <scope>NUCLEOTIDE SEQUENCE [LARGE SCALE GENOMIC DNA]</scope>
    <source>
        <strain evidence="6 7">DSM 13587</strain>
    </source>
</reference>
<gene>
    <name evidence="6" type="ORF">EDC35_101298</name>
</gene>
<evidence type="ECO:0000313" key="6">
    <source>
        <dbReference type="EMBL" id="TCT23981.1"/>
    </source>
</evidence>
<dbReference type="GO" id="GO:0015949">
    <property type="term" value="P:nucleobase-containing small molecule interconversion"/>
    <property type="evidence" value="ECO:0007669"/>
    <property type="project" value="TreeGrafter"/>
</dbReference>
<evidence type="ECO:0000256" key="1">
    <source>
        <dbReference type="ARBA" id="ARBA00022801"/>
    </source>
</evidence>
<dbReference type="InterPro" id="IPR006141">
    <property type="entry name" value="Intein_N"/>
</dbReference>
<dbReference type="Gene3D" id="2.70.40.10">
    <property type="match status" value="2"/>
</dbReference>
<dbReference type="PANTHER" id="PTHR42680">
    <property type="entry name" value="DCTP DEAMINASE"/>
    <property type="match status" value="1"/>
</dbReference>
<dbReference type="CDD" id="cd07557">
    <property type="entry name" value="trimeric_dUTPase"/>
    <property type="match status" value="1"/>
</dbReference>
<keyword evidence="4" id="KW-0546">Nucleotide metabolism</keyword>
<dbReference type="InterPro" id="IPR036157">
    <property type="entry name" value="dUTPase-like_sf"/>
</dbReference>
<dbReference type="PROSITE" id="PS50817">
    <property type="entry name" value="INTEIN_N_TER"/>
    <property type="match status" value="1"/>
</dbReference>
<dbReference type="SMART" id="SM00306">
    <property type="entry name" value="HintN"/>
    <property type="match status" value="1"/>
</dbReference>
<dbReference type="GO" id="GO:0004519">
    <property type="term" value="F:endonuclease activity"/>
    <property type="evidence" value="ECO:0007669"/>
    <property type="project" value="InterPro"/>
</dbReference>
<evidence type="ECO:0000256" key="4">
    <source>
        <dbReference type="ARBA" id="ARBA00023080"/>
    </source>
</evidence>
<name>A0A4R3N6I6_9GAMM</name>
<dbReference type="EMBL" id="SMAO01000001">
    <property type="protein sequence ID" value="TCT23981.1"/>
    <property type="molecule type" value="Genomic_DNA"/>
</dbReference>
<dbReference type="SUPFAM" id="SSF51294">
    <property type="entry name" value="Hedgehog/intein (Hint) domain"/>
    <property type="match status" value="1"/>
</dbReference>
<keyword evidence="2" id="KW-0068">Autocatalytic cleavage</keyword>
<dbReference type="Gene3D" id="3.10.28.10">
    <property type="entry name" value="Homing endonucleases"/>
    <property type="match status" value="1"/>
</dbReference>
<dbReference type="Pfam" id="PF22769">
    <property type="entry name" value="DCD"/>
    <property type="match status" value="1"/>
</dbReference>
<keyword evidence="7" id="KW-1185">Reference proteome</keyword>
<dbReference type="Pfam" id="PF14528">
    <property type="entry name" value="LAGLIDADG_3"/>
    <property type="match status" value="1"/>
</dbReference>
<sequence>MTIKSDRWIRRMAEQGMIDPFEPGQVREGENGRVISYGTSSYGYDVRCADEFKIFTNINSAIVDPKNFDSNSFVDLKSDVCIIPPNSFALARTVEYFRIPRNVMTICLGKCLTADTRVVDAESGAYLPIVDFAFGRKTLGMQNWRLQPVRVSAFLPQGKKPVYQLTTRAGLKIRATANHPFRQLHGWTQLGDLKPGDRIAVAREIPVFGKIPLPDWEATLLGLMIAAGQCKTPDDHPTFSTGNPVLTELLKDCIENGDLGEAPEDEHAARWLERYGLNVSAESRFVPQAIFMSPKETTRLFLRALFSVDGSVYESDADFFVEYDSASRRLIEDVHHLLLRFGVFSLTREKKTTIGADAYCIQITDREQIRLFAQEVGFWPESIKQLHLEQQILPAIMQASTGFQGHFDRLSQPALGVTKTAVTDAGMNLNSIGAKKNSAQFALETAGTDLSPLVNGPVWDMVADIQPAGEEEVFDLTIPNLHNFVANDMIVHNSTYARCGLIVNVTPLEPEWEGHITLEFSNTTPLPAKIYANEGVAQILFFESDEICETSYKDRAGKYQGQRGVTLPKS</sequence>